<dbReference type="Pfam" id="PF07534">
    <property type="entry name" value="TLD"/>
    <property type="match status" value="1"/>
</dbReference>
<dbReference type="OMA" id="RIMMSSS"/>
<dbReference type="VEuPathDB" id="AmoebaDB:EHI8A_001890"/>
<sequence length="362" mass="42365">MRRGTKTLKEIINTNAEIICKWTTLSTQRIVFYTNNSMIDIPRFQKQIILQKNYLIIFKTTDGSIYGTYNNSNLNENKTDVFNDINHFIFQLNPPMQFKRKEFNDNSFRIFPWKKRSKLVFCVPGAFIISNPQGVIYPYISSYYNGVTWIGRVISISELAIVQCIGKTEIAPITIAPQKSLEEIYKQFENILKSYFNKPVLLRKVVGWNKVMMSSNEFNQTIHSLKGFIVLIQTIDNYVFGSYNEKIPDHKFDNVKDLVDNEHFAFSLIGVSLHHPKKFIRTKKNTRTVRYYPDNQQASIFGIPRFYFMSKEAIQLSYDFSVYYQDVPPEGIELFAVGRKKHLNYIVKPLEVWIIEVIKSSD</sequence>
<gene>
    <name evidence="2" type="ORF">CL6EHI_110210</name>
</gene>
<proteinExistence type="predicted"/>
<protein>
    <recommendedName>
        <fullName evidence="1">TLDc domain-containing protein</fullName>
    </recommendedName>
</protein>
<evidence type="ECO:0000313" key="2">
    <source>
        <dbReference type="EMBL" id="GAT92147.1"/>
    </source>
</evidence>
<name>A0A5K1VIN6_ENTHI</name>
<organism evidence="2 3">
    <name type="scientific">Entamoeba histolytica</name>
    <dbReference type="NCBI Taxonomy" id="5759"/>
    <lineage>
        <taxon>Eukaryota</taxon>
        <taxon>Amoebozoa</taxon>
        <taxon>Evosea</taxon>
        <taxon>Archamoebae</taxon>
        <taxon>Mastigamoebida</taxon>
        <taxon>Entamoebidae</taxon>
        <taxon>Entamoeba</taxon>
    </lineage>
</organism>
<evidence type="ECO:0000313" key="3">
    <source>
        <dbReference type="Proteomes" id="UP000078387"/>
    </source>
</evidence>
<dbReference type="InterPro" id="IPR006571">
    <property type="entry name" value="TLDc_dom"/>
</dbReference>
<comment type="caution">
    <text evidence="2">The sequence shown here is derived from an EMBL/GenBank/DDBJ whole genome shotgun (WGS) entry which is preliminary data.</text>
</comment>
<dbReference type="EMBL" id="BDEQ01000001">
    <property type="protein sequence ID" value="GAT92147.1"/>
    <property type="molecule type" value="Genomic_DNA"/>
</dbReference>
<evidence type="ECO:0000259" key="1">
    <source>
        <dbReference type="Pfam" id="PF07534"/>
    </source>
</evidence>
<accession>A0A5K1VIN6</accession>
<dbReference type="VEuPathDB" id="AmoebaDB:KM1_015090"/>
<dbReference type="AlphaFoldDB" id="A0A5K1VIN6"/>
<feature type="domain" description="TLDc" evidence="1">
    <location>
        <begin position="23"/>
        <end position="116"/>
    </location>
</feature>
<dbReference type="VEuPathDB" id="AmoebaDB:EHI7A_004100"/>
<dbReference type="VEuPathDB" id="AmoebaDB:EHI5A_013810"/>
<dbReference type="Proteomes" id="UP000078387">
    <property type="component" value="Unassembled WGS sequence"/>
</dbReference>
<reference evidence="2 3" key="1">
    <citation type="submission" date="2016-05" db="EMBL/GenBank/DDBJ databases">
        <title>First whole genome sequencing of Entamoeba histolytica HM1:IMSS-clone-6.</title>
        <authorList>
            <person name="Mukherjee Avik.K."/>
            <person name="Izumyama S."/>
            <person name="Nakada-Tsukui K."/>
            <person name="Nozaki T."/>
        </authorList>
    </citation>
    <scope>NUCLEOTIDE SEQUENCE [LARGE SCALE GENOMIC DNA]</scope>
    <source>
        <strain evidence="2 3">HM1:IMSS clone 6</strain>
    </source>
</reference>
<dbReference type="VEuPathDB" id="AmoebaDB:EHI_110210"/>